<dbReference type="GO" id="GO:0005634">
    <property type="term" value="C:nucleus"/>
    <property type="evidence" value="ECO:0007669"/>
    <property type="project" value="UniProtKB-SubCell"/>
</dbReference>
<protein>
    <submittedName>
        <fullName evidence="3">Uncharacterized protein</fullName>
    </submittedName>
</protein>
<dbReference type="GO" id="GO:0031491">
    <property type="term" value="F:nucleosome binding"/>
    <property type="evidence" value="ECO:0007669"/>
    <property type="project" value="TreeGrafter"/>
</dbReference>
<gene>
    <name evidence="3" type="ORF">DKX38_010502</name>
</gene>
<proteinExistence type="predicted"/>
<comment type="subcellular location">
    <subcellularLocation>
        <location evidence="1">Nucleus</location>
    </subcellularLocation>
</comment>
<dbReference type="InterPro" id="IPR033053">
    <property type="entry name" value="Hir3/CABIN1"/>
</dbReference>
<dbReference type="Proteomes" id="UP000326939">
    <property type="component" value="Chromosome 6"/>
</dbReference>
<dbReference type="EMBL" id="VDCV01000006">
    <property type="protein sequence ID" value="KAB5553191.1"/>
    <property type="molecule type" value="Genomic_DNA"/>
</dbReference>
<keyword evidence="4" id="KW-1185">Reference proteome</keyword>
<dbReference type="PANTHER" id="PTHR15502:SF7">
    <property type="entry name" value="CALCINEURIN-BINDING PROTEIN CABIN-1"/>
    <property type="match status" value="1"/>
</dbReference>
<dbReference type="AlphaFoldDB" id="A0A5N5MG56"/>
<evidence type="ECO:0000313" key="3">
    <source>
        <dbReference type="EMBL" id="KAB5553191.1"/>
    </source>
</evidence>
<dbReference type="PANTHER" id="PTHR15502">
    <property type="entry name" value="CALCINEURIN-BINDING PROTEIN CABIN 1-RELATED"/>
    <property type="match status" value="1"/>
</dbReference>
<name>A0A5N5MG56_9ROSI</name>
<reference evidence="4" key="1">
    <citation type="journal article" date="2019" name="Gigascience">
        <title>De novo genome assembly of the endangered Acer yangbiense, a plant species with extremely small populations endemic to Yunnan Province, China.</title>
        <authorList>
            <person name="Yang J."/>
            <person name="Wariss H.M."/>
            <person name="Tao L."/>
            <person name="Zhang R."/>
            <person name="Yun Q."/>
            <person name="Hollingsworth P."/>
            <person name="Dao Z."/>
            <person name="Luo G."/>
            <person name="Guo H."/>
            <person name="Ma Y."/>
            <person name="Sun W."/>
        </authorList>
    </citation>
    <scope>NUCLEOTIDE SEQUENCE [LARGE SCALE GENOMIC DNA]</scope>
    <source>
        <strain evidence="4">cv. br00</strain>
    </source>
</reference>
<keyword evidence="2" id="KW-0539">Nucleus</keyword>
<accession>A0A5N5MG56</accession>
<evidence type="ECO:0000256" key="1">
    <source>
        <dbReference type="ARBA" id="ARBA00004123"/>
    </source>
</evidence>
<organism evidence="3 4">
    <name type="scientific">Salix brachista</name>
    <dbReference type="NCBI Taxonomy" id="2182728"/>
    <lineage>
        <taxon>Eukaryota</taxon>
        <taxon>Viridiplantae</taxon>
        <taxon>Streptophyta</taxon>
        <taxon>Embryophyta</taxon>
        <taxon>Tracheophyta</taxon>
        <taxon>Spermatophyta</taxon>
        <taxon>Magnoliopsida</taxon>
        <taxon>eudicotyledons</taxon>
        <taxon>Gunneridae</taxon>
        <taxon>Pentapetalae</taxon>
        <taxon>rosids</taxon>
        <taxon>fabids</taxon>
        <taxon>Malpighiales</taxon>
        <taxon>Salicaceae</taxon>
        <taxon>Saliceae</taxon>
        <taxon>Salix</taxon>
    </lineage>
</organism>
<sequence>MMVLEGISSEAESYPAGLEKDSAIVECRSGDDGKNRGNKPIECVDELNEGEGEELELLIDKALDQCFFCLYGFNILSYSSYDDNLDTHKNTSCGGHQTKEQRADVFQYIVPRAKGFICICICELSFCFKSSCSSFTINMWEIDEMGWFQMEGAKHQVFRGTKGPLKLTYQKLSGNLLPACGIILLFYLKLLEVTGDICTLDQAFLSLREDKRVKAQPF</sequence>
<dbReference type="GO" id="GO:0006325">
    <property type="term" value="P:chromatin organization"/>
    <property type="evidence" value="ECO:0007669"/>
    <property type="project" value="InterPro"/>
</dbReference>
<comment type="caution">
    <text evidence="3">The sequence shown here is derived from an EMBL/GenBank/DDBJ whole genome shotgun (WGS) entry which is preliminary data.</text>
</comment>
<evidence type="ECO:0000256" key="2">
    <source>
        <dbReference type="ARBA" id="ARBA00023242"/>
    </source>
</evidence>
<evidence type="ECO:0000313" key="4">
    <source>
        <dbReference type="Proteomes" id="UP000326939"/>
    </source>
</evidence>